<keyword evidence="9" id="KW-0560">Oxidoreductase</keyword>
<evidence type="ECO:0000259" key="16">
    <source>
        <dbReference type="Pfam" id="PF14833"/>
    </source>
</evidence>
<evidence type="ECO:0000256" key="7">
    <source>
        <dbReference type="ARBA" id="ARBA00022456"/>
    </source>
</evidence>
<comment type="pathway">
    <text evidence="2">Amino-acid degradation; L-valine degradation.</text>
</comment>
<dbReference type="EC" id="1.1.1.31" evidence="5"/>
<dbReference type="FunFam" id="3.40.50.720:FF:000630">
    <property type="entry name" value="3-hydroxyisobutyrate dehydrogenase"/>
    <property type="match status" value="1"/>
</dbReference>
<dbReference type="GO" id="GO:0005634">
    <property type="term" value="C:nucleus"/>
    <property type="evidence" value="ECO:0007669"/>
    <property type="project" value="UniProtKB-SubCell"/>
</dbReference>
<sequence>MIPARALPLGKSFQTASRAQRLFSTSLRRNTTWGFIGLGRMGYPMAKTLRARIPPSDTLIVHDVNEQAMRQFVAEAKTASTGPVEFTDSARTLAEKSTNVITSLPQPVHVRQVFHSILKPGPLPQLEQERLFIDCSTIDPVTSKEIAYAVQAPNQGRFVDAPMSGGVVAAEAGTLSFMFGASSKTGALVDRVKSVLSLMGKNAWHLGEQGTGVSGKLANNYILAINNIAVAEAMNLGIRWGLDPKVLADMINSSTGRCWPSEVNNPVPGVVEKSPASRDYEGGFSIGLMRKDLKLAIDAAQESGAPLELADKARRLYEAVEDIHPGKDFSVVYKSTSYWFEACSLFRAVVDMAYVVPIHRASSVRHALKLNFLEPEEDCLVVAKGARLEFYSITPDGLALTTSRALYAKVSMLARLPAPANSTTDHLFVGTDQNTYLTLKWDSEKRRVRTERSYVDLADKASRACQNGDRCLIDPSGKYMTLEIFEGIITVLPIIQLHKKRGKPPVLKTSHYSNPDEPTPQIGELGEPMMTRIDELMVRSSAFLHVESKAHPRLALLHEDNQRKVKLKIRELSFEASAEPVFQETEDFTEELDLGASHLIPVPAPLGGLLVLGETCIKYIDDAKNETISNPLDEATIFVAWVQVDGQRWLLADDYGRLFFLMLVLDSQNEVEGWKLDYLGEASRASVLIYLGAGMTFIGSHQGDSQVIRISEGSFEIIQTISNIAPILDFTIMDLGAREGENYTHEFSSGQARIVTGSGAFNDGTLRSVRSGVGMDELGVLGEMEHITDMWALQISSPGDFSDTLVVTFVNETRVFRFSSDGEVEELDEFLGLNLAENTLLSSNLPGGRIIHVTESGVSIADTDSGMVTSKWSPDGHTITSVACNDERLVVVTGGQIIATLDITGDLKVLSQKDFGKDNQVSGVTIPPAPSQVCIAAFPQNALVAVLDLHRFEELHSQSLGVASEAFPRTVLLAEILADSSSTLFVSMADGSVVTFSYDAESHSLTGTNKLILGSEQPTFKKLPRGDGLYNVFTTCEHPSLIYASEGRIIYSAVNSEGASRVCHFNTEAYPDAIAVATSRDLKIALVDKERTTQIQTLPIGATVRRVAYSPTEKAFGIGTIKRRLEDGAEIVESQFVLADEIMFRKLDSFDLKPDELVESVIRAQMKIVIVPGASGEGGLSSVGYDGRLYRGSSCQNCGHLRGDRAAANRKIFAPKSRRYRTSTAPVDIAVTDKTIVVADLMKSISIVESNKTDALTMEAKEVARHFATVWTTAVADIGSNQWLVSDAEGNLIVLRRNVDGMTEEDRRRLEVTSELLLGEMVNRIRPVNIPQTSTMAVTPKAFLGTVEGSIYLFALINPEHQDFLMRLQTAISAYVDSPGLMPFNKFRAFRSTVREAEEPFRFVDGELIERFLDCDRAVQEEILGVVGSGDL</sequence>
<dbReference type="InterPro" id="IPR058543">
    <property type="entry name" value="Beta-prop_RSE1/DDB1/CPSF1_2nd"/>
</dbReference>
<keyword evidence="11" id="KW-0539">Nucleus</keyword>
<feature type="non-terminal residue" evidence="18">
    <location>
        <position position="1432"/>
    </location>
</feature>
<dbReference type="Gene3D" id="3.40.50.720">
    <property type="entry name" value="NAD(P)-binding Rossmann-like Domain"/>
    <property type="match status" value="1"/>
</dbReference>
<dbReference type="Pfam" id="PF14833">
    <property type="entry name" value="NAD_binding_11"/>
    <property type="match status" value="1"/>
</dbReference>
<feature type="domain" description="3-hydroxyisobutyrate dehydrogenase-like NAD-binding" evidence="16">
    <location>
        <begin position="210"/>
        <end position="334"/>
    </location>
</feature>
<dbReference type="InterPro" id="IPR008927">
    <property type="entry name" value="6-PGluconate_DH-like_C_sf"/>
</dbReference>
<dbReference type="InterPro" id="IPR006115">
    <property type="entry name" value="6PGDH_NADP-bd"/>
</dbReference>
<evidence type="ECO:0000313" key="18">
    <source>
        <dbReference type="EMBL" id="KFX45189.1"/>
    </source>
</evidence>
<organism evidence="18">
    <name type="scientific">Talaromyces marneffei PM1</name>
    <dbReference type="NCBI Taxonomy" id="1077442"/>
    <lineage>
        <taxon>Eukaryota</taxon>
        <taxon>Fungi</taxon>
        <taxon>Dikarya</taxon>
        <taxon>Ascomycota</taxon>
        <taxon>Pezizomycotina</taxon>
        <taxon>Eurotiomycetes</taxon>
        <taxon>Eurotiomycetidae</taxon>
        <taxon>Eurotiales</taxon>
        <taxon>Trichocomaceae</taxon>
        <taxon>Talaromyces</taxon>
        <taxon>Talaromyces sect. Talaromyces</taxon>
    </lineage>
</organism>
<evidence type="ECO:0000256" key="4">
    <source>
        <dbReference type="ARBA" id="ARBA00007453"/>
    </source>
</evidence>
<name>A0A093V5E5_TALMA</name>
<reference evidence="18" key="1">
    <citation type="journal article" date="2014" name="PLoS Genet.">
        <title>Signature Gene Expression Reveals Novel Clues to the Molecular Mechanisms of Dimorphic Transition in Penicillium marneffei.</title>
        <authorList>
            <person name="Yang E."/>
            <person name="Wang G."/>
            <person name="Cai J."/>
            <person name="Woo P.C."/>
            <person name="Lau S.K."/>
            <person name="Yuen K.-Y."/>
            <person name="Chow W.-N."/>
            <person name="Lin X."/>
        </authorList>
    </citation>
    <scope>NUCLEOTIDE SEQUENCE [LARGE SCALE GENOMIC DNA]</scope>
    <source>
        <strain evidence="18">PM1</strain>
    </source>
</reference>
<keyword evidence="8" id="KW-0507">mRNA processing</keyword>
<dbReference type="FunFam" id="2.130.10.10:FF:000592">
    <property type="entry name" value="UV-damaged DNA binding protein"/>
    <property type="match status" value="1"/>
</dbReference>
<dbReference type="InterPro" id="IPR036291">
    <property type="entry name" value="NAD(P)-bd_dom_sf"/>
</dbReference>
<dbReference type="GO" id="GO:0008442">
    <property type="term" value="F:3-hydroxyisobutyrate dehydrogenase activity"/>
    <property type="evidence" value="ECO:0007669"/>
    <property type="project" value="UniProtKB-EC"/>
</dbReference>
<dbReference type="InterPro" id="IPR011047">
    <property type="entry name" value="Quinoprotein_ADH-like_sf"/>
</dbReference>
<dbReference type="Pfam" id="PF10433">
    <property type="entry name" value="Beta-prop_RSE1_1st"/>
    <property type="match status" value="1"/>
</dbReference>
<feature type="domain" description="RSE1/DDB1/CPSF1 second beta-propeller" evidence="17">
    <location>
        <begin position="776"/>
        <end position="1085"/>
    </location>
</feature>
<dbReference type="InterPro" id="IPR029154">
    <property type="entry name" value="HIBADH-like_NADP-bd"/>
</dbReference>
<dbReference type="EMBL" id="JPOX01000024">
    <property type="protein sequence ID" value="KFX45189.1"/>
    <property type="molecule type" value="Genomic_DNA"/>
</dbReference>
<gene>
    <name evidence="18" type="ORF">GQ26_0240460</name>
</gene>
<comment type="similarity">
    <text evidence="3">Belongs to the HIBADH-related family. 3-hydroxyisobutyrate dehydrogenase subfamily.</text>
</comment>
<comment type="caution">
    <text evidence="18">The sequence shown here is derived from an EMBL/GenBank/DDBJ whole genome shotgun (WGS) entry which is preliminary data.</text>
</comment>
<dbReference type="Pfam" id="PF23726">
    <property type="entry name" value="Beta-prop_RSE1_2nd"/>
    <property type="match status" value="1"/>
</dbReference>
<dbReference type="InterPro" id="IPR013328">
    <property type="entry name" value="6PGD_dom2"/>
</dbReference>
<keyword evidence="7" id="KW-0101">Branched-chain amino acid catabolism</keyword>
<comment type="subcellular location">
    <subcellularLocation>
        <location evidence="1">Nucleus</location>
    </subcellularLocation>
</comment>
<evidence type="ECO:0000259" key="17">
    <source>
        <dbReference type="Pfam" id="PF23726"/>
    </source>
</evidence>
<feature type="domain" description="RSE1/DDB1/CPSF1 C-terminal" evidence="13">
    <location>
        <begin position="1219"/>
        <end position="1414"/>
    </location>
</feature>
<dbReference type="Pfam" id="PF03446">
    <property type="entry name" value="NAD_binding_2"/>
    <property type="match status" value="1"/>
</dbReference>
<evidence type="ECO:0000256" key="3">
    <source>
        <dbReference type="ARBA" id="ARBA00006013"/>
    </source>
</evidence>
<dbReference type="Gene3D" id="1.10.1040.10">
    <property type="entry name" value="N-(1-d-carboxylethyl)-l-norvaline Dehydrogenase, domain 2"/>
    <property type="match status" value="1"/>
</dbReference>
<dbReference type="GO" id="GO:0006397">
    <property type="term" value="P:mRNA processing"/>
    <property type="evidence" value="ECO:0007669"/>
    <property type="project" value="UniProtKB-KW"/>
</dbReference>
<evidence type="ECO:0000256" key="2">
    <source>
        <dbReference type="ARBA" id="ARBA00005109"/>
    </source>
</evidence>
<evidence type="ECO:0000259" key="14">
    <source>
        <dbReference type="Pfam" id="PF03446"/>
    </source>
</evidence>
<dbReference type="GO" id="GO:0009083">
    <property type="term" value="P:branched-chain amino acid catabolic process"/>
    <property type="evidence" value="ECO:0007669"/>
    <property type="project" value="UniProtKB-KW"/>
</dbReference>
<evidence type="ECO:0000256" key="1">
    <source>
        <dbReference type="ARBA" id="ARBA00004123"/>
    </source>
</evidence>
<dbReference type="SUPFAM" id="SSF50998">
    <property type="entry name" value="Quinoprotein alcohol dehydrogenase-like"/>
    <property type="match status" value="1"/>
</dbReference>
<evidence type="ECO:0000259" key="13">
    <source>
        <dbReference type="Pfam" id="PF03178"/>
    </source>
</evidence>
<evidence type="ECO:0000256" key="12">
    <source>
        <dbReference type="ARBA" id="ARBA00049197"/>
    </source>
</evidence>
<dbReference type="HOGENOM" id="CLU_002893_2_0_1"/>
<dbReference type="InterPro" id="IPR018846">
    <property type="entry name" value="Beta-prop_RSE1/DDB1/CPSF1_1st"/>
</dbReference>
<dbReference type="FunFam" id="1.10.1040.10:FF:000006">
    <property type="entry name" value="3-hydroxyisobutyrate dehydrogenase"/>
    <property type="match status" value="1"/>
</dbReference>
<evidence type="ECO:0000256" key="8">
    <source>
        <dbReference type="ARBA" id="ARBA00022664"/>
    </source>
</evidence>
<dbReference type="eggNOG" id="KOG1897">
    <property type="taxonomic scope" value="Eukaryota"/>
</dbReference>
<dbReference type="PANTHER" id="PTHR10644">
    <property type="entry name" value="DNA REPAIR/RNA PROCESSING CPSF FAMILY"/>
    <property type="match status" value="1"/>
</dbReference>
<protein>
    <recommendedName>
        <fullName evidence="6">DNA damage-binding protein 1</fullName>
        <ecNumber evidence="5">1.1.1.31</ecNumber>
    </recommendedName>
</protein>
<dbReference type="GO" id="GO:0003676">
    <property type="term" value="F:nucleic acid binding"/>
    <property type="evidence" value="ECO:0007669"/>
    <property type="project" value="InterPro"/>
</dbReference>
<evidence type="ECO:0000259" key="15">
    <source>
        <dbReference type="Pfam" id="PF10433"/>
    </source>
</evidence>
<evidence type="ECO:0000256" key="11">
    <source>
        <dbReference type="ARBA" id="ARBA00023242"/>
    </source>
</evidence>
<evidence type="ECO:0000256" key="9">
    <source>
        <dbReference type="ARBA" id="ARBA00023002"/>
    </source>
</evidence>
<dbReference type="GO" id="GO:0050661">
    <property type="term" value="F:NADP binding"/>
    <property type="evidence" value="ECO:0007669"/>
    <property type="project" value="InterPro"/>
</dbReference>
<proteinExistence type="inferred from homology"/>
<dbReference type="SUPFAM" id="SSF51735">
    <property type="entry name" value="NAD(P)-binding Rossmann-fold domains"/>
    <property type="match status" value="1"/>
</dbReference>
<dbReference type="InterPro" id="IPR050358">
    <property type="entry name" value="RSE1/DDB1/CFT1"/>
</dbReference>
<comment type="similarity">
    <text evidence="4">Belongs to the DDB1 family.</text>
</comment>
<evidence type="ECO:0000256" key="5">
    <source>
        <dbReference type="ARBA" id="ARBA00012991"/>
    </source>
</evidence>
<accession>A0A093V5E5</accession>
<evidence type="ECO:0000256" key="10">
    <source>
        <dbReference type="ARBA" id="ARBA00023027"/>
    </source>
</evidence>
<feature type="domain" description="6-phosphogluconate dehydrogenase NADP-binding" evidence="14">
    <location>
        <begin position="34"/>
        <end position="207"/>
    </location>
</feature>
<evidence type="ECO:0000256" key="6">
    <source>
        <dbReference type="ARBA" id="ARBA00014577"/>
    </source>
</evidence>
<dbReference type="SUPFAM" id="SSF48179">
    <property type="entry name" value="6-phosphogluconate dehydrogenase C-terminal domain-like"/>
    <property type="match status" value="1"/>
</dbReference>
<dbReference type="InterPro" id="IPR004871">
    <property type="entry name" value="RSE1/DDB1/CPSF1_C"/>
</dbReference>
<comment type="catalytic activity">
    <reaction evidence="12">
        <text>3-hydroxy-2-methylpropanoate + NAD(+) = 2-methyl-3-oxopropanoate + NADH + H(+)</text>
        <dbReference type="Rhea" id="RHEA:17681"/>
        <dbReference type="ChEBI" id="CHEBI:11805"/>
        <dbReference type="ChEBI" id="CHEBI:15378"/>
        <dbReference type="ChEBI" id="CHEBI:57540"/>
        <dbReference type="ChEBI" id="CHEBI:57700"/>
        <dbReference type="ChEBI" id="CHEBI:57945"/>
        <dbReference type="EC" id="1.1.1.31"/>
    </reaction>
</comment>
<dbReference type="Gene3D" id="1.10.150.910">
    <property type="match status" value="1"/>
</dbReference>
<dbReference type="InterPro" id="IPR015943">
    <property type="entry name" value="WD40/YVTN_repeat-like_dom_sf"/>
</dbReference>
<feature type="domain" description="RSE1/DDB1/CPSF1 first beta-propeller" evidence="15">
    <location>
        <begin position="363"/>
        <end position="722"/>
    </location>
</feature>
<keyword evidence="10" id="KW-0520">NAD</keyword>
<dbReference type="GO" id="GO:0051287">
    <property type="term" value="F:NAD binding"/>
    <property type="evidence" value="ECO:0007669"/>
    <property type="project" value="InterPro"/>
</dbReference>
<dbReference type="Gene3D" id="2.130.10.10">
    <property type="entry name" value="YVTN repeat-like/Quinoprotein amine dehydrogenase"/>
    <property type="match status" value="3"/>
</dbReference>
<dbReference type="Pfam" id="PF03178">
    <property type="entry name" value="CPSF_A"/>
    <property type="match status" value="1"/>
</dbReference>